<dbReference type="InterPro" id="IPR018520">
    <property type="entry name" value="UPP_synth-like_CS"/>
</dbReference>
<accession>A0AAD8RR84</accession>
<dbReference type="PROSITE" id="PS01066">
    <property type="entry name" value="UPP_SYNTHASE"/>
    <property type="match status" value="1"/>
</dbReference>
<dbReference type="PANTHER" id="PTHR10291:SF19">
    <property type="entry name" value="ALKYL TRANSFERASE"/>
    <property type="match status" value="1"/>
</dbReference>
<dbReference type="Gene3D" id="3.40.1180.10">
    <property type="entry name" value="Decaprenyl diphosphate synthase-like"/>
    <property type="match status" value="1"/>
</dbReference>
<dbReference type="InterPro" id="IPR036424">
    <property type="entry name" value="UPP_synth-like_sf"/>
</dbReference>
<gene>
    <name evidence="2" type="ORF">QYE76_004053</name>
</gene>
<sequence>MVHQKLITPEDIDESLFAEELQTSLTHDFPYPDLLIRTSGELRLSNFLLWQTAYSELFFTDTLWPDFGEPHYLEALTSFQNRDRRFGKRKVV</sequence>
<evidence type="ECO:0000313" key="3">
    <source>
        <dbReference type="Proteomes" id="UP001231189"/>
    </source>
</evidence>
<keyword evidence="3" id="KW-1185">Reference proteome</keyword>
<comment type="caution">
    <text evidence="2">The sequence shown here is derived from an EMBL/GenBank/DDBJ whole genome shotgun (WGS) entry which is preliminary data.</text>
</comment>
<dbReference type="InterPro" id="IPR001441">
    <property type="entry name" value="UPP_synth-like"/>
</dbReference>
<dbReference type="Pfam" id="PF01255">
    <property type="entry name" value="Prenyltransf"/>
    <property type="match status" value="1"/>
</dbReference>
<protein>
    <submittedName>
        <fullName evidence="2">Uncharacterized protein</fullName>
    </submittedName>
</protein>
<keyword evidence="1" id="KW-0808">Transferase</keyword>
<reference evidence="2" key="1">
    <citation type="submission" date="2023-07" db="EMBL/GenBank/DDBJ databases">
        <title>A chromosome-level genome assembly of Lolium multiflorum.</title>
        <authorList>
            <person name="Chen Y."/>
            <person name="Copetti D."/>
            <person name="Kolliker R."/>
            <person name="Studer B."/>
        </authorList>
    </citation>
    <scope>NUCLEOTIDE SEQUENCE</scope>
    <source>
        <strain evidence="2">02402/16</strain>
        <tissue evidence="2">Leaf</tissue>
    </source>
</reference>
<proteinExistence type="predicted"/>
<dbReference type="Proteomes" id="UP001231189">
    <property type="component" value="Unassembled WGS sequence"/>
</dbReference>
<evidence type="ECO:0000313" key="2">
    <source>
        <dbReference type="EMBL" id="KAK1629738.1"/>
    </source>
</evidence>
<evidence type="ECO:0000256" key="1">
    <source>
        <dbReference type="ARBA" id="ARBA00022679"/>
    </source>
</evidence>
<dbReference type="GO" id="GO:0016094">
    <property type="term" value="P:polyprenol biosynthetic process"/>
    <property type="evidence" value="ECO:0007669"/>
    <property type="project" value="TreeGrafter"/>
</dbReference>
<dbReference type="GO" id="GO:0045547">
    <property type="term" value="F:ditrans,polycis-polyprenyl diphosphate synthase [(2E,6E)-farnesyl diphosphate specific] activity"/>
    <property type="evidence" value="ECO:0007669"/>
    <property type="project" value="TreeGrafter"/>
</dbReference>
<organism evidence="2 3">
    <name type="scientific">Lolium multiflorum</name>
    <name type="common">Italian ryegrass</name>
    <name type="synonym">Lolium perenne subsp. multiflorum</name>
    <dbReference type="NCBI Taxonomy" id="4521"/>
    <lineage>
        <taxon>Eukaryota</taxon>
        <taxon>Viridiplantae</taxon>
        <taxon>Streptophyta</taxon>
        <taxon>Embryophyta</taxon>
        <taxon>Tracheophyta</taxon>
        <taxon>Spermatophyta</taxon>
        <taxon>Magnoliopsida</taxon>
        <taxon>Liliopsida</taxon>
        <taxon>Poales</taxon>
        <taxon>Poaceae</taxon>
        <taxon>BOP clade</taxon>
        <taxon>Pooideae</taxon>
        <taxon>Poodae</taxon>
        <taxon>Poeae</taxon>
        <taxon>Poeae Chloroplast Group 2 (Poeae type)</taxon>
        <taxon>Loliodinae</taxon>
        <taxon>Loliinae</taxon>
        <taxon>Lolium</taxon>
    </lineage>
</organism>
<dbReference type="PANTHER" id="PTHR10291">
    <property type="entry name" value="DEHYDRODOLICHYL DIPHOSPHATE SYNTHASE FAMILY MEMBER"/>
    <property type="match status" value="1"/>
</dbReference>
<name>A0AAD8RR84_LOLMU</name>
<dbReference type="SUPFAM" id="SSF64005">
    <property type="entry name" value="Undecaprenyl diphosphate synthase"/>
    <property type="match status" value="1"/>
</dbReference>
<dbReference type="EMBL" id="JAUUTY010000005">
    <property type="protein sequence ID" value="KAK1629738.1"/>
    <property type="molecule type" value="Genomic_DNA"/>
</dbReference>
<dbReference type="AlphaFoldDB" id="A0AAD8RR84"/>